<organism evidence="1 2">
    <name type="scientific">Rhodopirellula baltica SWK14</name>
    <dbReference type="NCBI Taxonomy" id="993516"/>
    <lineage>
        <taxon>Bacteria</taxon>
        <taxon>Pseudomonadati</taxon>
        <taxon>Planctomycetota</taxon>
        <taxon>Planctomycetia</taxon>
        <taxon>Pirellulales</taxon>
        <taxon>Pirellulaceae</taxon>
        <taxon>Rhodopirellula</taxon>
    </lineage>
</organism>
<dbReference type="AlphaFoldDB" id="L7C9E8"/>
<dbReference type="PATRIC" id="fig|993516.3.peg.6816"/>
<evidence type="ECO:0000313" key="2">
    <source>
        <dbReference type="Proteomes" id="UP000010959"/>
    </source>
</evidence>
<evidence type="ECO:0000313" key="1">
    <source>
        <dbReference type="EMBL" id="ELP29736.1"/>
    </source>
</evidence>
<dbReference type="EMBL" id="AMWG01000183">
    <property type="protein sequence ID" value="ELP29736.1"/>
    <property type="molecule type" value="Genomic_DNA"/>
</dbReference>
<reference evidence="1 2" key="1">
    <citation type="journal article" date="2013" name="Mar. Genomics">
        <title>Expression of sulfatases in Rhodopirellula baltica and the diversity of sulfatases in the genus Rhodopirellula.</title>
        <authorList>
            <person name="Wegner C.E."/>
            <person name="Richter-Heitmann T."/>
            <person name="Klindworth A."/>
            <person name="Klockow C."/>
            <person name="Richter M."/>
            <person name="Achstetter T."/>
            <person name="Glockner F.O."/>
            <person name="Harder J."/>
        </authorList>
    </citation>
    <scope>NUCLEOTIDE SEQUENCE [LARGE SCALE GENOMIC DNA]</scope>
    <source>
        <strain evidence="1 2">SWK14</strain>
    </source>
</reference>
<name>L7C9E8_RHOBT</name>
<gene>
    <name evidence="1" type="ORF">RBSWK_06355</name>
</gene>
<comment type="caution">
    <text evidence="1">The sequence shown here is derived from an EMBL/GenBank/DDBJ whole genome shotgun (WGS) entry which is preliminary data.</text>
</comment>
<sequence length="52" mass="6064">MDVTTDQHLIRKLYRKSILFLAERRKPPGASIPELLAPFRYKGNLEVVLQQL</sequence>
<proteinExistence type="predicted"/>
<dbReference type="Proteomes" id="UP000010959">
    <property type="component" value="Unassembled WGS sequence"/>
</dbReference>
<accession>L7C9E8</accession>
<protein>
    <submittedName>
        <fullName evidence="1">Uncharacterized protein</fullName>
    </submittedName>
</protein>